<dbReference type="InterPro" id="IPR001610">
    <property type="entry name" value="PAC"/>
</dbReference>
<keyword evidence="5" id="KW-0418">Kinase</keyword>
<dbReference type="SMART" id="SM00387">
    <property type="entry name" value="HATPase_c"/>
    <property type="match status" value="1"/>
</dbReference>
<dbReference type="InterPro" id="IPR003661">
    <property type="entry name" value="HisK_dim/P_dom"/>
</dbReference>
<evidence type="ECO:0000259" key="8">
    <source>
        <dbReference type="PROSITE" id="PS50113"/>
    </source>
</evidence>
<evidence type="ECO:0000256" key="3">
    <source>
        <dbReference type="ARBA" id="ARBA00022553"/>
    </source>
</evidence>
<dbReference type="GO" id="GO:0000155">
    <property type="term" value="F:phosphorelay sensor kinase activity"/>
    <property type="evidence" value="ECO:0007669"/>
    <property type="project" value="InterPro"/>
</dbReference>
<dbReference type="Pfam" id="PF02518">
    <property type="entry name" value="HATPase_c"/>
    <property type="match status" value="1"/>
</dbReference>
<dbReference type="PANTHER" id="PTHR43304:SF1">
    <property type="entry name" value="PAC DOMAIN-CONTAINING PROTEIN"/>
    <property type="match status" value="1"/>
</dbReference>
<dbReference type="Pfam" id="PF13426">
    <property type="entry name" value="PAS_9"/>
    <property type="match status" value="2"/>
</dbReference>
<dbReference type="InterPro" id="IPR036097">
    <property type="entry name" value="HisK_dim/P_sf"/>
</dbReference>
<dbReference type="EMBL" id="FZNS01000001">
    <property type="protein sequence ID" value="SNR29066.1"/>
    <property type="molecule type" value="Genomic_DNA"/>
</dbReference>
<dbReference type="SUPFAM" id="SSF55874">
    <property type="entry name" value="ATPase domain of HSP90 chaperone/DNA topoisomerase II/histidine kinase"/>
    <property type="match status" value="1"/>
</dbReference>
<keyword evidence="3" id="KW-0597">Phosphoprotein</keyword>
<dbReference type="SMART" id="SM00086">
    <property type="entry name" value="PAC"/>
    <property type="match status" value="4"/>
</dbReference>
<keyword evidence="4" id="KW-0808">Transferase</keyword>
<dbReference type="InterPro" id="IPR052162">
    <property type="entry name" value="Sensor_kinase/Photoreceptor"/>
</dbReference>
<dbReference type="Gene3D" id="3.30.565.10">
    <property type="entry name" value="Histidine kinase-like ATPase, C-terminal domain"/>
    <property type="match status" value="1"/>
</dbReference>
<dbReference type="InterPro" id="IPR013656">
    <property type="entry name" value="PAS_4"/>
</dbReference>
<evidence type="ECO:0000256" key="2">
    <source>
        <dbReference type="ARBA" id="ARBA00012438"/>
    </source>
</evidence>
<dbReference type="SUPFAM" id="SSF47384">
    <property type="entry name" value="Homodimeric domain of signal transducing histidine kinase"/>
    <property type="match status" value="1"/>
</dbReference>
<reference evidence="10" key="1">
    <citation type="submission" date="2017-06" db="EMBL/GenBank/DDBJ databases">
        <authorList>
            <person name="Varghese N."/>
            <person name="Submissions S."/>
        </authorList>
    </citation>
    <scope>NUCLEOTIDE SEQUENCE [LARGE SCALE GENOMIC DNA]</scope>
    <source>
        <strain evidence="10">DSM 28041</strain>
    </source>
</reference>
<evidence type="ECO:0000256" key="1">
    <source>
        <dbReference type="ARBA" id="ARBA00000085"/>
    </source>
</evidence>
<dbReference type="Pfam" id="PF08448">
    <property type="entry name" value="PAS_4"/>
    <property type="match status" value="2"/>
</dbReference>
<protein>
    <recommendedName>
        <fullName evidence="2">histidine kinase</fullName>
        <ecNumber evidence="2">2.7.13.3</ecNumber>
    </recommendedName>
</protein>
<dbReference type="InterPro" id="IPR005467">
    <property type="entry name" value="His_kinase_dom"/>
</dbReference>
<dbReference type="PANTHER" id="PTHR43304">
    <property type="entry name" value="PHYTOCHROME-LIKE PROTEIN CPH1"/>
    <property type="match status" value="1"/>
</dbReference>
<dbReference type="Proteomes" id="UP000198310">
    <property type="component" value="Unassembled WGS sequence"/>
</dbReference>
<dbReference type="PRINTS" id="PR00344">
    <property type="entry name" value="BCTRLSENSOR"/>
</dbReference>
<keyword evidence="10" id="KW-1185">Reference proteome</keyword>
<feature type="domain" description="PAC" evidence="8">
    <location>
        <begin position="356"/>
        <end position="408"/>
    </location>
</feature>
<dbReference type="InterPro" id="IPR036890">
    <property type="entry name" value="HATPase_C_sf"/>
</dbReference>
<dbReference type="InterPro" id="IPR004358">
    <property type="entry name" value="Sig_transdc_His_kin-like_C"/>
</dbReference>
<organism evidence="9 10">
    <name type="scientific">Hymenobacter mucosus</name>
    <dbReference type="NCBI Taxonomy" id="1411120"/>
    <lineage>
        <taxon>Bacteria</taxon>
        <taxon>Pseudomonadati</taxon>
        <taxon>Bacteroidota</taxon>
        <taxon>Cytophagia</taxon>
        <taxon>Cytophagales</taxon>
        <taxon>Hymenobacteraceae</taxon>
        <taxon>Hymenobacter</taxon>
    </lineage>
</organism>
<dbReference type="Pfam" id="PF00512">
    <property type="entry name" value="HisKA"/>
    <property type="match status" value="1"/>
</dbReference>
<dbReference type="PROSITE" id="PS50112">
    <property type="entry name" value="PAS"/>
    <property type="match status" value="2"/>
</dbReference>
<gene>
    <name evidence="9" type="ORF">SAMN06269173_10188</name>
</gene>
<dbReference type="FunFam" id="3.30.450.20:FF:000099">
    <property type="entry name" value="Sensory box sensor histidine kinase"/>
    <property type="match status" value="1"/>
</dbReference>
<dbReference type="Gene3D" id="1.10.287.130">
    <property type="match status" value="1"/>
</dbReference>
<feature type="domain" description="Histidine kinase" evidence="6">
    <location>
        <begin position="801"/>
        <end position="1016"/>
    </location>
</feature>
<feature type="domain" description="PAS" evidence="7">
    <location>
        <begin position="542"/>
        <end position="583"/>
    </location>
</feature>
<dbReference type="SMART" id="SM00091">
    <property type="entry name" value="PAS"/>
    <property type="match status" value="6"/>
</dbReference>
<feature type="domain" description="PAC" evidence="8">
    <location>
        <begin position="738"/>
        <end position="790"/>
    </location>
</feature>
<dbReference type="Gene3D" id="3.30.450.20">
    <property type="entry name" value="PAS domain"/>
    <property type="match status" value="6"/>
</dbReference>
<dbReference type="EC" id="2.7.13.3" evidence="2"/>
<evidence type="ECO:0000256" key="5">
    <source>
        <dbReference type="ARBA" id="ARBA00022777"/>
    </source>
</evidence>
<proteinExistence type="predicted"/>
<dbReference type="CDD" id="cd00130">
    <property type="entry name" value="PAS"/>
    <property type="match status" value="1"/>
</dbReference>
<dbReference type="InterPro" id="IPR000700">
    <property type="entry name" value="PAS-assoc_C"/>
</dbReference>
<dbReference type="InterPro" id="IPR003594">
    <property type="entry name" value="HATPase_dom"/>
</dbReference>
<dbReference type="AlphaFoldDB" id="A0A238V4A2"/>
<evidence type="ECO:0000313" key="9">
    <source>
        <dbReference type="EMBL" id="SNR29066.1"/>
    </source>
</evidence>
<evidence type="ECO:0000256" key="4">
    <source>
        <dbReference type="ARBA" id="ARBA00022679"/>
    </source>
</evidence>
<evidence type="ECO:0000259" key="7">
    <source>
        <dbReference type="PROSITE" id="PS50112"/>
    </source>
</evidence>
<accession>A0A238V4A2</accession>
<dbReference type="PROSITE" id="PS50109">
    <property type="entry name" value="HIS_KIN"/>
    <property type="match status" value="1"/>
</dbReference>
<dbReference type="Pfam" id="PF08447">
    <property type="entry name" value="PAS_3"/>
    <property type="match status" value="1"/>
</dbReference>
<dbReference type="InterPro" id="IPR000014">
    <property type="entry name" value="PAS"/>
</dbReference>
<dbReference type="InterPro" id="IPR013655">
    <property type="entry name" value="PAS_fold_3"/>
</dbReference>
<dbReference type="SMART" id="SM00388">
    <property type="entry name" value="HisKA"/>
    <property type="match status" value="1"/>
</dbReference>
<name>A0A238V4A2_9BACT</name>
<dbReference type="PROSITE" id="PS50113">
    <property type="entry name" value="PAC"/>
    <property type="match status" value="2"/>
</dbReference>
<dbReference type="CDD" id="cd00082">
    <property type="entry name" value="HisKA"/>
    <property type="match status" value="1"/>
</dbReference>
<sequence length="1016" mass="114508">MLDSSENFRAAFEAVPGSCLLLQPDAPAYTVVAITDELLGVLGLERQHVVGKSIFTVFPENPALPQATGAAELRTSLEYARQEKAHHHMPVVRYDIAAAAGVFEERYWSANSKPVVSPAGEVLYIIHATAEVTAQLLAEKKAQALRQVEKTYSLFLQAPVAVCIVTGPQHIVELANDEIHQFLGTTPAIIGKPLFEALPAAKAQGFPKLLDQIRTTGQPFYGTEYPVTLTLNGREELRYYNFVYQPYYEQPTDKAPVGVFSVAHNVTEQVLSRQRAEESEHRYRTLIEEAPIATAFYTGPEVRIQYVNAIMLSYWGKDRTVIGSTLREALPELADHSFPALLEHVYTTGEPYVGVREATTLLVDGKSKISYFNFTYKPLRNEHGDVYGIHHTAIDVTEEVLAQQKIEESEARFRNLVAQAPVPIALTIGPNMVFANVNEPMQQMVGRRSVAFVGKTMREIFPELENQAAEQLARRAQEKGEPFYGTEMPVTLQIGNETRQGYYDLSYTPLREKGQITGVIHVAVEVTEQVQARRRLEESQEELKRFKFMADQARDPFVLMRADGTFAYLNKQALDSWGYTAEEARHLHVQDIDSSYPYQAYVEVFGRAQNGSFPRFNSVLKRKDGHTYPVSVSMSGLVLGGEPYLFAIPRDSTEQKKFTDTLQESEQRFRIMADAAPNLVWAMHPDSAIRYVNTTFLEFLGTTLGAFVATNWETYVHPEDAAAAQRTISSAIEERTRFRIEYRMRRHDGQYRWLLSQGAPSYYLSGELYGYVGSAIDITELKEANQQLLRTNNDLDNFVYTASHDLKAPIANIEGLLHALQRTPPTETLASEQVLRLTEMMQESVERFKKTIATLTDVAKLQKEHDGESVLIDLVTVVEDVRLDLTPMIASVGAQVEIDVAACPTIRFSEKNLRSVVYNLFSNALKYHSPERTPHVRIRCESTPEHQVLVIQDNGLGMEAGRQQQLFTMFKRFHDHVEGSGIGLYMVKKMVDNAGGRIEVETQVKQGSTFRVYFRR</sequence>
<dbReference type="NCBIfam" id="TIGR00229">
    <property type="entry name" value="sensory_box"/>
    <property type="match status" value="4"/>
</dbReference>
<feature type="domain" description="PAS" evidence="7">
    <location>
        <begin position="665"/>
        <end position="735"/>
    </location>
</feature>
<comment type="catalytic activity">
    <reaction evidence="1">
        <text>ATP + protein L-histidine = ADP + protein N-phospho-L-histidine.</text>
        <dbReference type="EC" id="2.7.13.3"/>
    </reaction>
</comment>
<evidence type="ECO:0000259" key="6">
    <source>
        <dbReference type="PROSITE" id="PS50109"/>
    </source>
</evidence>
<dbReference type="InterPro" id="IPR035965">
    <property type="entry name" value="PAS-like_dom_sf"/>
</dbReference>
<dbReference type="RefSeq" id="WP_143436945.1">
    <property type="nucleotide sequence ID" value="NZ_FZNS01000001.1"/>
</dbReference>
<evidence type="ECO:0000313" key="10">
    <source>
        <dbReference type="Proteomes" id="UP000198310"/>
    </source>
</evidence>
<dbReference type="SUPFAM" id="SSF55785">
    <property type="entry name" value="PYP-like sensor domain (PAS domain)"/>
    <property type="match status" value="5"/>
</dbReference>